<dbReference type="STRING" id="33978.A6M13_07850"/>
<keyword evidence="6" id="KW-0131">Cell cycle</keyword>
<dbReference type="EMBL" id="MASJ01000042">
    <property type="protein sequence ID" value="OCS82337.1"/>
    <property type="molecule type" value="Genomic_DNA"/>
</dbReference>
<keyword evidence="5" id="KW-0175">Coiled coil</keyword>
<dbReference type="InterPro" id="IPR019933">
    <property type="entry name" value="DivIVA_domain"/>
</dbReference>
<dbReference type="RefSeq" id="WP_066548795.1">
    <property type="nucleotide sequence ID" value="NZ_MASJ01000042.1"/>
</dbReference>
<gene>
    <name evidence="8" type="ORF">A6M13_07850</name>
</gene>
<sequence>MNLHLDAKTIYEKEFKSGLRGYNQDDVDNFLDKVIEDYREFEKVHDTVKNLQEENRRLMQEMAQLRQELQRAKQHVQPERPVQKPAPVQHSASGTTYFDILQRLSNLEKHVFGSRLDRE</sequence>
<keyword evidence="4" id="KW-0133">Cell shape</keyword>
<evidence type="ECO:0000313" key="8">
    <source>
        <dbReference type="EMBL" id="OCS82337.1"/>
    </source>
</evidence>
<evidence type="ECO:0000256" key="3">
    <source>
        <dbReference type="ARBA" id="ARBA00022618"/>
    </source>
</evidence>
<feature type="compositionally biased region" description="Basic and acidic residues" evidence="7">
    <location>
        <begin position="69"/>
        <end position="82"/>
    </location>
</feature>
<dbReference type="PANTHER" id="PTHR35794">
    <property type="entry name" value="CELL DIVISION PROTEIN DIVIVA"/>
    <property type="match status" value="1"/>
</dbReference>
<dbReference type="AlphaFoldDB" id="A0A1C0Y579"/>
<dbReference type="GO" id="GO:0005737">
    <property type="term" value="C:cytoplasm"/>
    <property type="evidence" value="ECO:0007669"/>
    <property type="project" value="UniProtKB-SubCell"/>
</dbReference>
<comment type="subcellular location">
    <subcellularLocation>
        <location evidence="1">Cytoplasm</location>
    </subcellularLocation>
</comment>
<keyword evidence="2" id="KW-0963">Cytoplasm</keyword>
<dbReference type="InterPro" id="IPR011229">
    <property type="entry name" value="Cell_cycle_GpsB"/>
</dbReference>
<organism evidence="8 9">
    <name type="scientific">Caryophanon tenue</name>
    <dbReference type="NCBI Taxonomy" id="33978"/>
    <lineage>
        <taxon>Bacteria</taxon>
        <taxon>Bacillati</taxon>
        <taxon>Bacillota</taxon>
        <taxon>Bacilli</taxon>
        <taxon>Bacillales</taxon>
        <taxon>Caryophanaceae</taxon>
        <taxon>Caryophanon</taxon>
    </lineage>
</organism>
<dbReference type="NCBIfam" id="NF010725">
    <property type="entry name" value="PRK14127.1"/>
    <property type="match status" value="1"/>
</dbReference>
<name>A0A1C0Y579_9BACL</name>
<evidence type="ECO:0000256" key="2">
    <source>
        <dbReference type="ARBA" id="ARBA00022490"/>
    </source>
</evidence>
<evidence type="ECO:0000256" key="1">
    <source>
        <dbReference type="ARBA" id="ARBA00004496"/>
    </source>
</evidence>
<dbReference type="InterPro" id="IPR007793">
    <property type="entry name" value="DivIVA_fam"/>
</dbReference>
<dbReference type="OrthoDB" id="389699at2"/>
<dbReference type="PANTHER" id="PTHR35794:SF1">
    <property type="entry name" value="CELL CYCLE PROTEIN GPSB"/>
    <property type="match status" value="1"/>
</dbReference>
<keyword evidence="9" id="KW-1185">Reference proteome</keyword>
<dbReference type="Gene3D" id="6.10.250.660">
    <property type="match status" value="1"/>
</dbReference>
<accession>A0A1C0Y579</accession>
<dbReference type="Proteomes" id="UP000093199">
    <property type="component" value="Unassembled WGS sequence"/>
</dbReference>
<dbReference type="PIRSF" id="PIRSF029938">
    <property type="entry name" value="UCP029938"/>
    <property type="match status" value="1"/>
</dbReference>
<evidence type="ECO:0000256" key="4">
    <source>
        <dbReference type="ARBA" id="ARBA00022960"/>
    </source>
</evidence>
<keyword evidence="3" id="KW-0132">Cell division</keyword>
<reference evidence="8 9" key="1">
    <citation type="submission" date="2016-07" db="EMBL/GenBank/DDBJ databases">
        <title>Caryophanon tenue genome sequencing.</title>
        <authorList>
            <person name="Verma A."/>
            <person name="Pal Y."/>
            <person name="Krishnamurthi S."/>
        </authorList>
    </citation>
    <scope>NUCLEOTIDE SEQUENCE [LARGE SCALE GENOMIC DNA]</scope>
    <source>
        <strain evidence="8 9">DSM 14152</strain>
    </source>
</reference>
<evidence type="ECO:0000256" key="5">
    <source>
        <dbReference type="ARBA" id="ARBA00023054"/>
    </source>
</evidence>
<feature type="region of interest" description="Disordered" evidence="7">
    <location>
        <begin position="69"/>
        <end position="91"/>
    </location>
</feature>
<dbReference type="NCBIfam" id="TIGR03544">
    <property type="entry name" value="DivI1A_domain"/>
    <property type="match status" value="1"/>
</dbReference>
<evidence type="ECO:0000256" key="7">
    <source>
        <dbReference type="SAM" id="MobiDB-lite"/>
    </source>
</evidence>
<dbReference type="GO" id="GO:0008360">
    <property type="term" value="P:regulation of cell shape"/>
    <property type="evidence" value="ECO:0007669"/>
    <property type="project" value="UniProtKB-KW"/>
</dbReference>
<dbReference type="Pfam" id="PF05103">
    <property type="entry name" value="DivIVA"/>
    <property type="match status" value="1"/>
</dbReference>
<evidence type="ECO:0000313" key="9">
    <source>
        <dbReference type="Proteomes" id="UP000093199"/>
    </source>
</evidence>
<comment type="caution">
    <text evidence="8">The sequence shown here is derived from an EMBL/GenBank/DDBJ whole genome shotgun (WGS) entry which is preliminary data.</text>
</comment>
<protein>
    <recommendedName>
        <fullName evidence="10">Cell cycle protein GpsB</fullName>
    </recommendedName>
</protein>
<evidence type="ECO:0008006" key="10">
    <source>
        <dbReference type="Google" id="ProtNLM"/>
    </source>
</evidence>
<evidence type="ECO:0000256" key="6">
    <source>
        <dbReference type="ARBA" id="ARBA00023306"/>
    </source>
</evidence>
<proteinExistence type="predicted"/>
<dbReference type="GO" id="GO:0051301">
    <property type="term" value="P:cell division"/>
    <property type="evidence" value="ECO:0007669"/>
    <property type="project" value="UniProtKB-KW"/>
</dbReference>